<keyword evidence="1" id="KW-0812">Transmembrane</keyword>
<dbReference type="Proteomes" id="UP000298112">
    <property type="component" value="Unassembled WGS sequence"/>
</dbReference>
<organism evidence="2 3">
    <name type="scientific">Leptospira vanthielii</name>
    <dbReference type="NCBI Taxonomy" id="293085"/>
    <lineage>
        <taxon>Bacteria</taxon>
        <taxon>Pseudomonadati</taxon>
        <taxon>Spirochaetota</taxon>
        <taxon>Spirochaetia</taxon>
        <taxon>Leptospirales</taxon>
        <taxon>Leptospiraceae</taxon>
        <taxon>Leptospira</taxon>
    </lineage>
</organism>
<evidence type="ECO:0000313" key="2">
    <source>
        <dbReference type="EMBL" id="TGM46209.1"/>
    </source>
</evidence>
<feature type="transmembrane region" description="Helical" evidence="1">
    <location>
        <begin position="25"/>
        <end position="43"/>
    </location>
</feature>
<keyword evidence="1" id="KW-1133">Transmembrane helix</keyword>
<evidence type="ECO:0000313" key="3">
    <source>
        <dbReference type="Proteomes" id="UP000298112"/>
    </source>
</evidence>
<sequence>MLDKKLRVVYVSIMLSQKKLTKVKFPYWVLYIFCSSCVMIRFIDRSYNDFNYFSFSKLLGIIGLMLDGFGVILTFSSMPNIGGIWNEGIIIKEQEKKLKPFHILGLVFIVVGFFLQALSIVIS</sequence>
<keyword evidence="1" id="KW-0472">Membrane</keyword>
<dbReference type="RefSeq" id="WP_135660353.1">
    <property type="nucleotide sequence ID" value="NZ_RQHF01000035.1"/>
</dbReference>
<feature type="transmembrane region" description="Helical" evidence="1">
    <location>
        <begin position="101"/>
        <end position="122"/>
    </location>
</feature>
<dbReference type="EMBL" id="RQHF01000035">
    <property type="protein sequence ID" value="TGM46209.1"/>
    <property type="molecule type" value="Genomic_DNA"/>
</dbReference>
<evidence type="ECO:0000256" key="1">
    <source>
        <dbReference type="SAM" id="Phobius"/>
    </source>
</evidence>
<accession>A0ABY2NKQ5</accession>
<comment type="caution">
    <text evidence="2">The sequence shown here is derived from an EMBL/GenBank/DDBJ whole genome shotgun (WGS) entry which is preliminary data.</text>
</comment>
<keyword evidence="3" id="KW-1185">Reference proteome</keyword>
<feature type="transmembrane region" description="Helical" evidence="1">
    <location>
        <begin position="55"/>
        <end position="75"/>
    </location>
</feature>
<protein>
    <submittedName>
        <fullName evidence="2">Uncharacterized protein</fullName>
    </submittedName>
</protein>
<proteinExistence type="predicted"/>
<name>A0ABY2NKQ5_9LEPT</name>
<reference evidence="3" key="1">
    <citation type="journal article" date="2019" name="PLoS Negl. Trop. Dis.">
        <title>Revisiting the worldwide diversity of Leptospira species in the environment.</title>
        <authorList>
            <person name="Vincent A.T."/>
            <person name="Schiettekatte O."/>
            <person name="Bourhy P."/>
            <person name="Veyrier F.J."/>
            <person name="Picardeau M."/>
        </authorList>
    </citation>
    <scope>NUCLEOTIDE SEQUENCE [LARGE SCALE GENOMIC DNA]</scope>
    <source>
        <strain evidence="3">201601955</strain>
    </source>
</reference>
<gene>
    <name evidence="2" type="ORF">EHQ95_16315</name>
</gene>